<keyword evidence="4" id="KW-1185">Reference proteome</keyword>
<keyword evidence="1" id="KW-0175">Coiled coil</keyword>
<feature type="compositionally biased region" description="Pro residues" evidence="2">
    <location>
        <begin position="267"/>
        <end position="280"/>
    </location>
</feature>
<feature type="coiled-coil region" evidence="1">
    <location>
        <begin position="282"/>
        <end position="513"/>
    </location>
</feature>
<dbReference type="PANTHER" id="PTHR45615">
    <property type="entry name" value="MYOSIN HEAVY CHAIN, NON-MUSCLE"/>
    <property type="match status" value="1"/>
</dbReference>
<organism evidence="3 4">
    <name type="scientific">Pristionchus mayeri</name>
    <dbReference type="NCBI Taxonomy" id="1317129"/>
    <lineage>
        <taxon>Eukaryota</taxon>
        <taxon>Metazoa</taxon>
        <taxon>Ecdysozoa</taxon>
        <taxon>Nematoda</taxon>
        <taxon>Chromadorea</taxon>
        <taxon>Rhabditida</taxon>
        <taxon>Rhabditina</taxon>
        <taxon>Diplogasteromorpha</taxon>
        <taxon>Diplogasteroidea</taxon>
        <taxon>Neodiplogasteridae</taxon>
        <taxon>Pristionchus</taxon>
    </lineage>
</organism>
<evidence type="ECO:0000313" key="3">
    <source>
        <dbReference type="EMBL" id="GMR55711.1"/>
    </source>
</evidence>
<dbReference type="Proteomes" id="UP001328107">
    <property type="component" value="Unassembled WGS sequence"/>
</dbReference>
<dbReference type="PANTHER" id="PTHR45615:SF80">
    <property type="entry name" value="GRIP DOMAIN-CONTAINING PROTEIN"/>
    <property type="match status" value="1"/>
</dbReference>
<gene>
    <name evidence="3" type="ORF">PMAYCL1PPCAC_25906</name>
</gene>
<feature type="region of interest" description="Disordered" evidence="2">
    <location>
        <begin position="588"/>
        <end position="614"/>
    </location>
</feature>
<evidence type="ECO:0000256" key="1">
    <source>
        <dbReference type="SAM" id="Coils"/>
    </source>
</evidence>
<proteinExistence type="predicted"/>
<evidence type="ECO:0000256" key="2">
    <source>
        <dbReference type="SAM" id="MobiDB-lite"/>
    </source>
</evidence>
<dbReference type="EMBL" id="BTRK01000005">
    <property type="protein sequence ID" value="GMR55711.1"/>
    <property type="molecule type" value="Genomic_DNA"/>
</dbReference>
<feature type="coiled-coil region" evidence="1">
    <location>
        <begin position="30"/>
        <end position="183"/>
    </location>
</feature>
<reference evidence="4" key="1">
    <citation type="submission" date="2022-10" db="EMBL/GenBank/DDBJ databases">
        <title>Genome assembly of Pristionchus species.</title>
        <authorList>
            <person name="Yoshida K."/>
            <person name="Sommer R.J."/>
        </authorList>
    </citation>
    <scope>NUCLEOTIDE SEQUENCE [LARGE SCALE GENOMIC DNA]</scope>
    <source>
        <strain evidence="4">RS5460</strain>
    </source>
</reference>
<protein>
    <submittedName>
        <fullName evidence="3">Uncharacterized protein</fullName>
    </submittedName>
</protein>
<dbReference type="AlphaFoldDB" id="A0AAN5IA96"/>
<evidence type="ECO:0000313" key="4">
    <source>
        <dbReference type="Proteomes" id="UP001328107"/>
    </source>
</evidence>
<feature type="non-terminal residue" evidence="3">
    <location>
        <position position="1"/>
    </location>
</feature>
<name>A0AAN5IA96_9BILA</name>
<feature type="region of interest" description="Disordered" evidence="2">
    <location>
        <begin position="258"/>
        <end position="281"/>
    </location>
</feature>
<comment type="caution">
    <text evidence="3">The sequence shown here is derived from an EMBL/GenBank/DDBJ whole genome shotgun (WGS) entry which is preliminary data.</text>
</comment>
<accession>A0AAN5IA96</accession>
<dbReference type="Gene3D" id="1.10.287.1490">
    <property type="match status" value="1"/>
</dbReference>
<sequence length="614" mass="71561">HTKMLERQLKEEQEVRISLQCKAEHTEEFAIHIENEHKKMEVELKRLEKENEIFRNMESGRANLELELANEKAKNEKMEVELRRSENDNQRIREQMKRIEELELEEEKNREAIDEQTKEKFRRNAVALGELKTSNEKHLHKISELEDEKQTLIQSFHALKGAFDDIEQQREVLEAQKRVLKGRIAWYDANWATRRSQYPENNWYYEENHPPPTPNVALAFRPALVVPPGTVFPMPTPQPIPDPDVICLGSTTSNASLISSTTAEVSSPPPPPSLPTPPPAQQSIVQDEVIKLKAEKEKLAKEKSTLIQDLIEARKNISELGNERMKLQRDLEISHERIEGLERLVNNHPFRSHYRQHRDLKEAQERIEELERFEAEKRCDELKNEIEKLNDEGEELFKAKSEAVRELENARKRLEEMERSCELNSMKLGELQAENHRLNERLDNAEKRCDKLKKDMEKLDGEWEDLFKAKSCEFNNMKLGELEAQNRRLHDRLDEAKIRILSLDGEKLKLEQELKKRIYDSNISVSQCKEPKKIEEQHETLKMTERKLQADLSEWNELVLQQSGVFRAKCASSSCSCCPSPSLSSLRSSRHRLSQAHSSADPSTKGFQPCIPEE</sequence>